<dbReference type="EMBL" id="AMCI01006093">
    <property type="protein sequence ID" value="EJW94943.1"/>
    <property type="molecule type" value="Genomic_DNA"/>
</dbReference>
<gene>
    <name evidence="1" type="ORF">EVA_16952</name>
</gene>
<dbReference type="AlphaFoldDB" id="J9FKI6"/>
<evidence type="ECO:0000313" key="1">
    <source>
        <dbReference type="EMBL" id="EJW94943.1"/>
    </source>
</evidence>
<reference evidence="1" key="1">
    <citation type="journal article" date="2012" name="PLoS ONE">
        <title>Gene sets for utilization of primary and secondary nutrition supplies in the distal gut of endangered iberian lynx.</title>
        <authorList>
            <person name="Alcaide M."/>
            <person name="Messina E."/>
            <person name="Richter M."/>
            <person name="Bargiela R."/>
            <person name="Peplies J."/>
            <person name="Huws S.A."/>
            <person name="Newbold C.J."/>
            <person name="Golyshin P.N."/>
            <person name="Simon M.A."/>
            <person name="Lopez G."/>
            <person name="Yakimov M.M."/>
            <person name="Ferrer M."/>
        </authorList>
    </citation>
    <scope>NUCLEOTIDE SEQUENCE</scope>
</reference>
<accession>J9FKI6</accession>
<comment type="caution">
    <text evidence="1">The sequence shown here is derived from an EMBL/GenBank/DDBJ whole genome shotgun (WGS) entry which is preliminary data.</text>
</comment>
<protein>
    <submittedName>
        <fullName evidence="1">Uncharacterized protein</fullName>
    </submittedName>
</protein>
<organism evidence="1">
    <name type="scientific">gut metagenome</name>
    <dbReference type="NCBI Taxonomy" id="749906"/>
    <lineage>
        <taxon>unclassified sequences</taxon>
        <taxon>metagenomes</taxon>
        <taxon>organismal metagenomes</taxon>
    </lineage>
</organism>
<sequence length="40" mass="4518">MYLNGRLVTQGFAPLHPGLRRYHSSGVHTYVSKPECISMN</sequence>
<name>J9FKI6_9ZZZZ</name>
<proteinExistence type="predicted"/>